<reference evidence="2 3" key="1">
    <citation type="submission" date="2018-05" db="EMBL/GenBank/DDBJ databases">
        <title>Complete Genome Sequence of Deinococcus sp. strain 17bor-2.</title>
        <authorList>
            <person name="Srinivasan S."/>
        </authorList>
    </citation>
    <scope>NUCLEOTIDE SEQUENCE [LARGE SCALE GENOMIC DNA]</scope>
    <source>
        <strain evidence="2 3">17bor-2</strain>
    </source>
</reference>
<sequence length="99" mass="10827">MTSPLATILGTLAGTPRTLPELSRQLGSTPEALEGMLRTLYTGGYVQEALQGQGDCSCNGCSLKSLCRNFGDETPEFHLLRLTERGEQYLRRLSPQPAR</sequence>
<evidence type="ECO:0000313" key="3">
    <source>
        <dbReference type="Proteomes" id="UP000245368"/>
    </source>
</evidence>
<dbReference type="KEGG" id="dez:DKM44_12520"/>
<dbReference type="EMBL" id="CP029494">
    <property type="protein sequence ID" value="AWN23949.1"/>
    <property type="molecule type" value="Genomic_DNA"/>
</dbReference>
<name>A0A2Z3JMC7_9DEIO</name>
<dbReference type="InterPro" id="IPR036390">
    <property type="entry name" value="WH_DNA-bd_sf"/>
</dbReference>
<evidence type="ECO:0000313" key="2">
    <source>
        <dbReference type="EMBL" id="AWN23949.1"/>
    </source>
</evidence>
<keyword evidence="3" id="KW-1185">Reference proteome</keyword>
<protein>
    <submittedName>
        <fullName evidence="2">MarR family transcriptional regulator</fullName>
    </submittedName>
</protein>
<accession>A0A2Z3JMC7</accession>
<feature type="domain" description="Transcriptional regulator HTH-type FeoC" evidence="1">
    <location>
        <begin position="19"/>
        <end position="62"/>
    </location>
</feature>
<dbReference type="Proteomes" id="UP000245368">
    <property type="component" value="Chromosome"/>
</dbReference>
<dbReference type="InterPro" id="IPR015102">
    <property type="entry name" value="Tscrpt_reg_HTH_FeoC"/>
</dbReference>
<proteinExistence type="predicted"/>
<dbReference type="AlphaFoldDB" id="A0A2Z3JMC7"/>
<dbReference type="RefSeq" id="WP_109827677.1">
    <property type="nucleotide sequence ID" value="NZ_CP029494.1"/>
</dbReference>
<dbReference type="Pfam" id="PF09012">
    <property type="entry name" value="FeoC"/>
    <property type="match status" value="1"/>
</dbReference>
<dbReference type="OrthoDB" id="69873at2"/>
<dbReference type="Gene3D" id="1.10.10.10">
    <property type="entry name" value="Winged helix-like DNA-binding domain superfamily/Winged helix DNA-binding domain"/>
    <property type="match status" value="1"/>
</dbReference>
<dbReference type="SUPFAM" id="SSF46785">
    <property type="entry name" value="Winged helix' DNA-binding domain"/>
    <property type="match status" value="1"/>
</dbReference>
<evidence type="ECO:0000259" key="1">
    <source>
        <dbReference type="Pfam" id="PF09012"/>
    </source>
</evidence>
<dbReference type="InterPro" id="IPR036388">
    <property type="entry name" value="WH-like_DNA-bd_sf"/>
</dbReference>
<organism evidence="2 3">
    <name type="scientific">Deinococcus irradiatisoli</name>
    <dbReference type="NCBI Taxonomy" id="2202254"/>
    <lineage>
        <taxon>Bacteria</taxon>
        <taxon>Thermotogati</taxon>
        <taxon>Deinococcota</taxon>
        <taxon>Deinococci</taxon>
        <taxon>Deinococcales</taxon>
        <taxon>Deinococcaceae</taxon>
        <taxon>Deinococcus</taxon>
    </lineage>
</organism>
<gene>
    <name evidence="2" type="ORF">DKM44_12520</name>
</gene>